<dbReference type="RefSeq" id="WP_187465930.1">
    <property type="nucleotide sequence ID" value="NZ_JACSIT010000078.1"/>
</dbReference>
<evidence type="ECO:0000259" key="5">
    <source>
        <dbReference type="Pfam" id="PF25967"/>
    </source>
</evidence>
<name>A0A923PGS3_9BACT</name>
<dbReference type="Gene3D" id="2.40.50.100">
    <property type="match status" value="1"/>
</dbReference>
<dbReference type="Gene3D" id="1.10.287.470">
    <property type="entry name" value="Helix hairpin bin"/>
    <property type="match status" value="1"/>
</dbReference>
<feature type="coiled-coil region" evidence="2">
    <location>
        <begin position="32"/>
        <end position="59"/>
    </location>
</feature>
<evidence type="ECO:0000313" key="7">
    <source>
        <dbReference type="Proteomes" id="UP000650081"/>
    </source>
</evidence>
<proteinExistence type="inferred from homology"/>
<dbReference type="EMBL" id="JACSIT010000078">
    <property type="protein sequence ID" value="MBC6993833.1"/>
    <property type="molecule type" value="Genomic_DNA"/>
</dbReference>
<evidence type="ECO:0000256" key="2">
    <source>
        <dbReference type="SAM" id="Coils"/>
    </source>
</evidence>
<dbReference type="GO" id="GO:1990281">
    <property type="term" value="C:efflux pump complex"/>
    <property type="evidence" value="ECO:0007669"/>
    <property type="project" value="TreeGrafter"/>
</dbReference>
<feature type="signal peptide" evidence="3">
    <location>
        <begin position="1"/>
        <end position="22"/>
    </location>
</feature>
<dbReference type="InterPro" id="IPR058648">
    <property type="entry name" value="HH_CzcB-like"/>
</dbReference>
<dbReference type="PANTHER" id="PTHR30469:SF15">
    <property type="entry name" value="HLYD FAMILY OF SECRETION PROTEINS"/>
    <property type="match status" value="1"/>
</dbReference>
<protein>
    <submittedName>
        <fullName evidence="6">Efflux RND transporter periplasmic adaptor subunit</fullName>
    </submittedName>
</protein>
<dbReference type="Gene3D" id="2.40.30.170">
    <property type="match status" value="1"/>
</dbReference>
<dbReference type="PROSITE" id="PS51257">
    <property type="entry name" value="PROKAR_LIPOPROTEIN"/>
    <property type="match status" value="1"/>
</dbReference>
<evidence type="ECO:0000313" key="6">
    <source>
        <dbReference type="EMBL" id="MBC6993833.1"/>
    </source>
</evidence>
<dbReference type="SUPFAM" id="SSF111369">
    <property type="entry name" value="HlyD-like secretion proteins"/>
    <property type="match status" value="1"/>
</dbReference>
<dbReference type="Gene3D" id="2.40.420.20">
    <property type="match status" value="1"/>
</dbReference>
<gene>
    <name evidence="6" type="ORF">H9S92_06660</name>
</gene>
<keyword evidence="7" id="KW-1185">Reference proteome</keyword>
<sequence>MKNIFFSLPLLLMTFLASCGSATQGDEMPADLAGKQELLRTKKAELRALAQEIEALEDTIYALDPSLAPKAALVAYETLEPASFQGFARVQATVTAAETAMATPEIAGRILRMNFAEGDAIRKGQLVAVLDVESITTQRAELETAADLAKTVFERQQRLWEQNLGSEIQYLQAKNNYERVQQQLKSFDVQTSKRNVYAPLSGTVSQVMLRTGESAMPGAPILSILSTNDLDVVADASEDLLSKVKLRQKVKVTVPALNLEFEAPISRIGKTVDPANRTFEVEVDVPSKYLGQLKANLLAEVEVLNFTADQLIVVSQDHIQQEIDGRRYVFTVAEGDDGQVARKTFIETGESYDNRAIITSGLKAGDRVITDGARGLTDGQRVSISQNPIQ</sequence>
<dbReference type="Proteomes" id="UP000650081">
    <property type="component" value="Unassembled WGS sequence"/>
</dbReference>
<dbReference type="NCBIfam" id="TIGR01730">
    <property type="entry name" value="RND_mfp"/>
    <property type="match status" value="1"/>
</dbReference>
<dbReference type="InterPro" id="IPR058627">
    <property type="entry name" value="MdtA-like_C"/>
</dbReference>
<accession>A0A923PGS3</accession>
<feature type="domain" description="Multidrug resistance protein MdtA-like C-terminal permuted SH3" evidence="5">
    <location>
        <begin position="312"/>
        <end position="373"/>
    </location>
</feature>
<evidence type="ECO:0000259" key="4">
    <source>
        <dbReference type="Pfam" id="PF25893"/>
    </source>
</evidence>
<keyword evidence="3" id="KW-0732">Signal</keyword>
<comment type="caution">
    <text evidence="6">The sequence shown here is derived from an EMBL/GenBank/DDBJ whole genome shotgun (WGS) entry which is preliminary data.</text>
</comment>
<dbReference type="PANTHER" id="PTHR30469">
    <property type="entry name" value="MULTIDRUG RESISTANCE PROTEIN MDTA"/>
    <property type="match status" value="1"/>
</dbReference>
<dbReference type="Pfam" id="PF25893">
    <property type="entry name" value="HH_CzcB"/>
    <property type="match status" value="1"/>
</dbReference>
<dbReference type="GO" id="GO:0015562">
    <property type="term" value="F:efflux transmembrane transporter activity"/>
    <property type="evidence" value="ECO:0007669"/>
    <property type="project" value="TreeGrafter"/>
</dbReference>
<evidence type="ECO:0000256" key="1">
    <source>
        <dbReference type="ARBA" id="ARBA00009477"/>
    </source>
</evidence>
<comment type="similarity">
    <text evidence="1">Belongs to the membrane fusion protein (MFP) (TC 8.A.1) family.</text>
</comment>
<feature type="chain" id="PRO_5037978150" evidence="3">
    <location>
        <begin position="23"/>
        <end position="390"/>
    </location>
</feature>
<feature type="domain" description="CzcB-like alpha-helical hairpin" evidence="4">
    <location>
        <begin position="143"/>
        <end position="186"/>
    </location>
</feature>
<organism evidence="6 7">
    <name type="scientific">Neolewinella lacunae</name>
    <dbReference type="NCBI Taxonomy" id="1517758"/>
    <lineage>
        <taxon>Bacteria</taxon>
        <taxon>Pseudomonadati</taxon>
        <taxon>Bacteroidota</taxon>
        <taxon>Saprospiria</taxon>
        <taxon>Saprospirales</taxon>
        <taxon>Lewinellaceae</taxon>
        <taxon>Neolewinella</taxon>
    </lineage>
</organism>
<reference evidence="6" key="1">
    <citation type="submission" date="2020-08" db="EMBL/GenBank/DDBJ databases">
        <title>Lewinella bacteria from marine environments.</title>
        <authorList>
            <person name="Zhong Y."/>
        </authorList>
    </citation>
    <scope>NUCLEOTIDE SEQUENCE</scope>
    <source>
        <strain evidence="6">KCTC 42187</strain>
    </source>
</reference>
<dbReference type="InterPro" id="IPR006143">
    <property type="entry name" value="RND_pump_MFP"/>
</dbReference>
<evidence type="ECO:0000256" key="3">
    <source>
        <dbReference type="SAM" id="SignalP"/>
    </source>
</evidence>
<keyword evidence="2" id="KW-0175">Coiled coil</keyword>
<dbReference type="Pfam" id="PF25967">
    <property type="entry name" value="RND-MFP_C"/>
    <property type="match status" value="1"/>
</dbReference>
<dbReference type="AlphaFoldDB" id="A0A923PGS3"/>